<evidence type="ECO:0000313" key="2">
    <source>
        <dbReference type="Proteomes" id="UP001652628"/>
    </source>
</evidence>
<keyword evidence="1" id="KW-1133">Transmembrane helix</keyword>
<feature type="transmembrane region" description="Helical" evidence="1">
    <location>
        <begin position="132"/>
        <end position="151"/>
    </location>
</feature>
<accession>A0ABM4TLV9</accession>
<keyword evidence="1" id="KW-0472">Membrane</keyword>
<dbReference type="Proteomes" id="UP001652628">
    <property type="component" value="Chromosome 2R"/>
</dbReference>
<feature type="transmembrane region" description="Helical" evidence="1">
    <location>
        <begin position="103"/>
        <end position="125"/>
    </location>
</feature>
<organism evidence="2 3">
    <name type="scientific">Drosophila suzukii</name>
    <name type="common">Spotted-wing drosophila fruit fly</name>
    <dbReference type="NCBI Taxonomy" id="28584"/>
    <lineage>
        <taxon>Eukaryota</taxon>
        <taxon>Metazoa</taxon>
        <taxon>Ecdysozoa</taxon>
        <taxon>Arthropoda</taxon>
        <taxon>Hexapoda</taxon>
        <taxon>Insecta</taxon>
        <taxon>Pterygota</taxon>
        <taxon>Neoptera</taxon>
        <taxon>Endopterygota</taxon>
        <taxon>Diptera</taxon>
        <taxon>Brachycera</taxon>
        <taxon>Muscomorpha</taxon>
        <taxon>Ephydroidea</taxon>
        <taxon>Drosophilidae</taxon>
        <taxon>Drosophila</taxon>
        <taxon>Sophophora</taxon>
    </lineage>
</organism>
<feature type="transmembrane region" description="Helical" evidence="1">
    <location>
        <begin position="73"/>
        <end position="91"/>
    </location>
</feature>
<reference evidence="3" key="1">
    <citation type="submission" date="2025-08" db="UniProtKB">
        <authorList>
            <consortium name="RefSeq"/>
        </authorList>
    </citation>
    <scope>IDENTIFICATION</scope>
</reference>
<name>A0ABM4TLV9_DROSZ</name>
<feature type="transmembrane region" description="Helical" evidence="1">
    <location>
        <begin position="33"/>
        <end position="52"/>
    </location>
</feature>
<keyword evidence="2" id="KW-1185">Reference proteome</keyword>
<evidence type="ECO:0000256" key="1">
    <source>
        <dbReference type="SAM" id="Phobius"/>
    </source>
</evidence>
<evidence type="ECO:0000313" key="3">
    <source>
        <dbReference type="RefSeq" id="XP_070850953.1"/>
    </source>
</evidence>
<dbReference type="GeneID" id="108019732"/>
<keyword evidence="1" id="KW-0812">Transmembrane</keyword>
<protein>
    <submittedName>
        <fullName evidence="3">Uncharacterized protein isoform X2</fullName>
    </submittedName>
</protein>
<sequence>MALINKFFCRFSITTGVLVIGTSYVIIDFLRLIYHLIIFFIPGPLFMHWYYADSQSGDAIHELITDTMMKNRVQATLILVVDLLTDIALLLSVKSGLITVAMWLGKSIFMAIVYLIVILALIFAYDHTVLSLIFMPILEVYFLLIVAMHFVQLRRSSDLNDENPNESAV</sequence>
<feature type="transmembrane region" description="Helical" evidence="1">
    <location>
        <begin position="7"/>
        <end position="27"/>
    </location>
</feature>
<gene>
    <name evidence="3" type="primary">LOC108019732</name>
</gene>
<dbReference type="RefSeq" id="XP_070850953.1">
    <property type="nucleotide sequence ID" value="XM_070994852.1"/>
</dbReference>
<proteinExistence type="predicted"/>